<dbReference type="EMBL" id="AP027452">
    <property type="protein sequence ID" value="BDY32987.1"/>
    <property type="molecule type" value="Genomic_DNA"/>
</dbReference>
<reference evidence="1" key="1">
    <citation type="submission" date="2023-03" db="EMBL/GenBank/DDBJ databases">
        <title>Draft genome sequence of a Mycolicibacterium mageritense strain H4_3_1 isolated from a hybrid biological-inorganic system reactor.</title>
        <authorList>
            <person name="Feng X."/>
            <person name="Kazama D."/>
            <person name="Sato K."/>
            <person name="Kobayashi H."/>
        </authorList>
    </citation>
    <scope>NUCLEOTIDE SEQUENCE</scope>
    <source>
        <strain evidence="1">H4_3_1</strain>
    </source>
</reference>
<accession>A0AAI8U2H4</accession>
<dbReference type="RefSeq" id="WP_286212614.1">
    <property type="nucleotide sequence ID" value="NZ_AP027452.1"/>
</dbReference>
<evidence type="ECO:0000313" key="2">
    <source>
        <dbReference type="Proteomes" id="UP001241092"/>
    </source>
</evidence>
<dbReference type="AlphaFoldDB" id="A0AAI8U2H4"/>
<proteinExistence type="predicted"/>
<gene>
    <name evidence="1" type="ORF">hbim_06959</name>
</gene>
<name>A0AAI8U2H4_MYCME</name>
<organism evidence="1 2">
    <name type="scientific">Mycolicibacterium mageritense</name>
    <name type="common">Mycobacterium mageritense</name>
    <dbReference type="NCBI Taxonomy" id="53462"/>
    <lineage>
        <taxon>Bacteria</taxon>
        <taxon>Bacillati</taxon>
        <taxon>Actinomycetota</taxon>
        <taxon>Actinomycetes</taxon>
        <taxon>Mycobacteriales</taxon>
        <taxon>Mycobacteriaceae</taxon>
        <taxon>Mycolicibacterium</taxon>
    </lineage>
</organism>
<dbReference type="Proteomes" id="UP001241092">
    <property type="component" value="Chromosome"/>
</dbReference>
<protein>
    <submittedName>
        <fullName evidence="1">Uncharacterized protein</fullName>
    </submittedName>
</protein>
<sequence>MITQDTDRDGAVYWYADATRPIYQFRDLGPFHGFIQATGRRGDYAGVLVGDYLLTVGQAREYAAALLAHAEIAEQQAAQQLSHGGAQ</sequence>
<evidence type="ECO:0000313" key="1">
    <source>
        <dbReference type="EMBL" id="BDY32987.1"/>
    </source>
</evidence>